<name>N8QCN6_9GAMM</name>
<reference evidence="1 2" key="1">
    <citation type="submission" date="2013-02" db="EMBL/GenBank/DDBJ databases">
        <title>The Genome Sequence of Acinetobacter sp. ANC 3994.</title>
        <authorList>
            <consortium name="The Broad Institute Genome Sequencing Platform"/>
            <consortium name="The Broad Institute Genome Sequencing Center for Infectious Disease"/>
            <person name="Cerqueira G."/>
            <person name="Feldgarden M."/>
            <person name="Courvalin P."/>
            <person name="Perichon B."/>
            <person name="Grillot-Courvalin C."/>
            <person name="Clermont D."/>
            <person name="Rocha E."/>
            <person name="Yoon E.-J."/>
            <person name="Nemec A."/>
            <person name="Walker B."/>
            <person name="Young S.K."/>
            <person name="Zeng Q."/>
            <person name="Gargeya S."/>
            <person name="Fitzgerald M."/>
            <person name="Haas B."/>
            <person name="Abouelleil A."/>
            <person name="Alvarado L."/>
            <person name="Arachchi H.M."/>
            <person name="Berlin A.M."/>
            <person name="Chapman S.B."/>
            <person name="Dewar J."/>
            <person name="Goldberg J."/>
            <person name="Griggs A."/>
            <person name="Gujja S."/>
            <person name="Hansen M."/>
            <person name="Howarth C."/>
            <person name="Imamovic A."/>
            <person name="Larimer J."/>
            <person name="McCowan C."/>
            <person name="Murphy C."/>
            <person name="Neiman D."/>
            <person name="Pearson M."/>
            <person name="Priest M."/>
            <person name="Roberts A."/>
            <person name="Saif S."/>
            <person name="Shea T."/>
            <person name="Sisk P."/>
            <person name="Sykes S."/>
            <person name="Wortman J."/>
            <person name="Nusbaum C."/>
            <person name="Birren B."/>
        </authorList>
    </citation>
    <scope>NUCLEOTIDE SEQUENCE [LARGE SCALE GENOMIC DNA]</scope>
    <source>
        <strain evidence="1 2">ANC 3994</strain>
    </source>
</reference>
<evidence type="ECO:0000313" key="1">
    <source>
        <dbReference type="EMBL" id="ENU19642.1"/>
    </source>
</evidence>
<comment type="caution">
    <text evidence="1">The sequence shown here is derived from an EMBL/GenBank/DDBJ whole genome shotgun (WGS) entry which is preliminary data.</text>
</comment>
<gene>
    <name evidence="1" type="ORF">F994_02502</name>
</gene>
<protein>
    <submittedName>
        <fullName evidence="1">Uncharacterized protein</fullName>
    </submittedName>
</protein>
<dbReference type="eggNOG" id="COG2946">
    <property type="taxonomic scope" value="Bacteria"/>
</dbReference>
<accession>N8QCN6</accession>
<organism evidence="1 2">
    <name type="scientific">Acinetobacter bohemicus ANC 3994</name>
    <dbReference type="NCBI Taxonomy" id="1217715"/>
    <lineage>
        <taxon>Bacteria</taxon>
        <taxon>Pseudomonadati</taxon>
        <taxon>Pseudomonadota</taxon>
        <taxon>Gammaproteobacteria</taxon>
        <taxon>Moraxellales</taxon>
        <taxon>Moraxellaceae</taxon>
        <taxon>Acinetobacter</taxon>
    </lineage>
</organism>
<proteinExistence type="predicted"/>
<dbReference type="HOGENOM" id="CLU_1840743_0_0_6"/>
<dbReference type="AlphaFoldDB" id="N8QCN6"/>
<sequence length="139" mass="15723">MGVSNLQPQTAEFTFPRKLDNCKLVSTEEGVKPVLFSVPCDIDSVAAVDWVTFSFGVETGDHKYLNLDPEFVEAALTDWIETYLDQLLFEIFGFGLGVKRDRGMHFHAYSYELQDGLGMVLYGHANKKYLYKLMAQVAL</sequence>
<dbReference type="RefSeq" id="WP_004649038.1">
    <property type="nucleotide sequence ID" value="NZ_KB849164.1"/>
</dbReference>
<evidence type="ECO:0000313" key="2">
    <source>
        <dbReference type="Proteomes" id="UP000013086"/>
    </source>
</evidence>
<dbReference type="PATRIC" id="fig|1217715.3.peg.2442"/>
<dbReference type="EMBL" id="APOH01000015">
    <property type="protein sequence ID" value="ENU19642.1"/>
    <property type="molecule type" value="Genomic_DNA"/>
</dbReference>
<dbReference type="Proteomes" id="UP000013086">
    <property type="component" value="Unassembled WGS sequence"/>
</dbReference>